<evidence type="ECO:0000256" key="1">
    <source>
        <dbReference type="ARBA" id="ARBA00022729"/>
    </source>
</evidence>
<dbReference type="InterPro" id="IPR025232">
    <property type="entry name" value="DUF4174"/>
</dbReference>
<accession>A0A6P1TCD9</accession>
<name>A0A6P1TCD9_9GAMM</name>
<gene>
    <name evidence="4" type="ORF">GTQ55_09690</name>
    <name evidence="3" type="ORF">HNQ53_000456</name>
</gene>
<evidence type="ECO:0000259" key="2">
    <source>
        <dbReference type="Pfam" id="PF13778"/>
    </source>
</evidence>
<evidence type="ECO:0000313" key="5">
    <source>
        <dbReference type="Proteomes" id="UP000464675"/>
    </source>
</evidence>
<evidence type="ECO:0000313" key="6">
    <source>
        <dbReference type="Proteomes" id="UP000563601"/>
    </source>
</evidence>
<evidence type="ECO:0000313" key="4">
    <source>
        <dbReference type="EMBL" id="QHQ39230.1"/>
    </source>
</evidence>
<sequence>MMKYLIFVLLILLPLYVVSEDAPEIEGIEDLQWKNRVILIRSADEDVLAQSLNDSVSAIDDRDIVWFILNGAEVTSNYPGKISAKFAANTTGKYSSAGAKVILIGKDGEVKRAADTLALDVLFATIDAMPMRINEIQEKKNNGD</sequence>
<keyword evidence="5" id="KW-1185">Reference proteome</keyword>
<feature type="domain" description="DUF4174" evidence="2">
    <location>
        <begin position="29"/>
        <end position="135"/>
    </location>
</feature>
<dbReference type="AlphaFoldDB" id="A0A6P1TCD9"/>
<reference evidence="3 6" key="2">
    <citation type="submission" date="2020-08" db="EMBL/GenBank/DDBJ databases">
        <title>Genomic Encyclopedia of Type Strains, Phase IV (KMG-IV): sequencing the most valuable type-strain genomes for metagenomic binning, comparative biology and taxonomic classification.</title>
        <authorList>
            <person name="Goeker M."/>
        </authorList>
    </citation>
    <scope>NUCLEOTIDE SEQUENCE [LARGE SCALE GENOMIC DNA]</scope>
    <source>
        <strain evidence="3 6">DSM 11525</strain>
    </source>
</reference>
<dbReference type="Proteomes" id="UP000464675">
    <property type="component" value="Chromosome"/>
</dbReference>
<protein>
    <submittedName>
        <fullName evidence="4">DUF4174 domain-containing protein</fullName>
    </submittedName>
</protein>
<dbReference type="EMBL" id="CP047491">
    <property type="protein sequence ID" value="QHQ39230.1"/>
    <property type="molecule type" value="Genomic_DNA"/>
</dbReference>
<dbReference type="Pfam" id="PF13778">
    <property type="entry name" value="DUF4174"/>
    <property type="match status" value="1"/>
</dbReference>
<dbReference type="EMBL" id="JACHHR010000001">
    <property type="protein sequence ID" value="MBB5210268.1"/>
    <property type="molecule type" value="Genomic_DNA"/>
</dbReference>
<reference evidence="4 5" key="1">
    <citation type="submission" date="2020-01" db="EMBL/GenBank/DDBJ databases">
        <title>The possibility of degradation of plastic by Microbulbifer hydrolyticus IRE-31.</title>
        <authorList>
            <person name="Liu L."/>
        </authorList>
    </citation>
    <scope>NUCLEOTIDE SEQUENCE [LARGE SCALE GENOMIC DNA]</scope>
    <source>
        <strain evidence="4 5">IRE-31</strain>
    </source>
</reference>
<keyword evidence="1" id="KW-0732">Signal</keyword>
<dbReference type="RefSeq" id="WP_161858552.1">
    <property type="nucleotide sequence ID" value="NZ_CP047491.1"/>
</dbReference>
<proteinExistence type="predicted"/>
<organism evidence="3 6">
    <name type="scientific">Microbulbifer hydrolyticus</name>
    <dbReference type="NCBI Taxonomy" id="48074"/>
    <lineage>
        <taxon>Bacteria</taxon>
        <taxon>Pseudomonadati</taxon>
        <taxon>Pseudomonadota</taxon>
        <taxon>Gammaproteobacteria</taxon>
        <taxon>Cellvibrionales</taxon>
        <taxon>Microbulbiferaceae</taxon>
        <taxon>Microbulbifer</taxon>
    </lineage>
</organism>
<dbReference type="OrthoDB" id="7362103at2"/>
<dbReference type="Proteomes" id="UP000563601">
    <property type="component" value="Unassembled WGS sequence"/>
</dbReference>
<evidence type="ECO:0000313" key="3">
    <source>
        <dbReference type="EMBL" id="MBB5210268.1"/>
    </source>
</evidence>